<protein>
    <submittedName>
        <fullName evidence="10">AI-2 transport protein TqsA</fullName>
    </submittedName>
</protein>
<name>A0A3G6J3N7_9CORY</name>
<dbReference type="GO" id="GO:0055085">
    <property type="term" value="P:transmembrane transport"/>
    <property type="evidence" value="ECO:0007669"/>
    <property type="project" value="TreeGrafter"/>
</dbReference>
<organism evidence="10 11">
    <name type="scientific">Corynebacterium choanae</name>
    <dbReference type="NCBI Taxonomy" id="1862358"/>
    <lineage>
        <taxon>Bacteria</taxon>
        <taxon>Bacillati</taxon>
        <taxon>Actinomycetota</taxon>
        <taxon>Actinomycetes</taxon>
        <taxon>Mycobacteriales</taxon>
        <taxon>Corynebacteriaceae</taxon>
        <taxon>Corynebacterium</taxon>
    </lineage>
</organism>
<feature type="transmembrane region" description="Helical" evidence="9">
    <location>
        <begin position="83"/>
        <end position="102"/>
    </location>
</feature>
<dbReference type="KEGG" id="ccho:CCHOA_00995"/>
<evidence type="ECO:0000256" key="1">
    <source>
        <dbReference type="ARBA" id="ARBA00004651"/>
    </source>
</evidence>
<accession>A0A3G6J3N7</accession>
<comment type="subcellular location">
    <subcellularLocation>
        <location evidence="1">Cell membrane</location>
        <topology evidence="1">Multi-pass membrane protein</topology>
    </subcellularLocation>
</comment>
<feature type="transmembrane region" description="Helical" evidence="9">
    <location>
        <begin position="196"/>
        <end position="221"/>
    </location>
</feature>
<sequence length="457" mass="48759">MSENTYPGELDATNDLPEKVVSMVEGDAEVTEDPSPTIEASRDKPIDRGEIIGMDGRWLAGWSLRLLVIGVAAYLLWNVLSTIWSGLLPVLLAILVTTVFWPPVRWMRAHKVPAALAALIVLVGGFSLLGALFAAMAPRVADQSTQLYKQALEGVARLEVWLKDGPLQINANQLNEVANEALAKAQEQAANIASGVAAGLSTASSVAVTSALMLVLTFFFLKDGDKFLPWVRRNAGNNVGWHLTELLTRTWNTLAGYIRAQAAVGLIDAVLIGLGLFFLGVPLAFVLAVITFFAAFIPIVGAVSAGVLSVLVALVSNGVTSALIVTALILIVQQLEGNVFSPMLQSKAMNLHPAIVLLSVAVGGGLFGIVGAFLAVPVAATVAVWLRYHADLVSLRTGEITVDEIEIVTAEGDPHFNPKRGLQKVRGRLTKLMPAHRHATAEGTREPAQVQEKDLKQ</sequence>
<gene>
    <name evidence="10" type="primary">tqsA</name>
    <name evidence="10" type="ORF">CCHOA_00995</name>
</gene>
<evidence type="ECO:0000256" key="2">
    <source>
        <dbReference type="ARBA" id="ARBA00009773"/>
    </source>
</evidence>
<feature type="transmembrane region" description="Helical" evidence="9">
    <location>
        <begin position="284"/>
        <end position="303"/>
    </location>
</feature>
<feature type="transmembrane region" description="Helical" evidence="9">
    <location>
        <begin position="355"/>
        <end position="386"/>
    </location>
</feature>
<dbReference type="GO" id="GO:0005886">
    <property type="term" value="C:plasma membrane"/>
    <property type="evidence" value="ECO:0007669"/>
    <property type="project" value="UniProtKB-SubCell"/>
</dbReference>
<evidence type="ECO:0000313" key="10">
    <source>
        <dbReference type="EMBL" id="AZA12627.1"/>
    </source>
</evidence>
<dbReference type="InterPro" id="IPR002549">
    <property type="entry name" value="AI-2E-like"/>
</dbReference>
<keyword evidence="4" id="KW-1003">Cell membrane</keyword>
<dbReference type="RefSeq" id="WP_123925828.1">
    <property type="nucleotide sequence ID" value="NZ_CP033896.1"/>
</dbReference>
<comment type="similarity">
    <text evidence="2">Belongs to the autoinducer-2 exporter (AI-2E) (TC 2.A.86) family.</text>
</comment>
<feature type="compositionally biased region" description="Basic and acidic residues" evidence="8">
    <location>
        <begin position="439"/>
        <end position="457"/>
    </location>
</feature>
<dbReference type="PANTHER" id="PTHR21716">
    <property type="entry name" value="TRANSMEMBRANE PROTEIN"/>
    <property type="match status" value="1"/>
</dbReference>
<dbReference type="PANTHER" id="PTHR21716:SF53">
    <property type="entry name" value="PERMEASE PERM-RELATED"/>
    <property type="match status" value="1"/>
</dbReference>
<proteinExistence type="inferred from homology"/>
<keyword evidence="6 9" id="KW-1133">Transmembrane helix</keyword>
<evidence type="ECO:0000256" key="7">
    <source>
        <dbReference type="ARBA" id="ARBA00023136"/>
    </source>
</evidence>
<feature type="transmembrane region" description="Helical" evidence="9">
    <location>
        <begin position="114"/>
        <end position="137"/>
    </location>
</feature>
<feature type="region of interest" description="Disordered" evidence="8">
    <location>
        <begin position="434"/>
        <end position="457"/>
    </location>
</feature>
<keyword evidence="5 9" id="KW-0812">Transmembrane</keyword>
<dbReference type="AlphaFoldDB" id="A0A3G6J3N7"/>
<keyword evidence="7 9" id="KW-0472">Membrane</keyword>
<feature type="transmembrane region" description="Helical" evidence="9">
    <location>
        <begin position="58"/>
        <end position="77"/>
    </location>
</feature>
<reference evidence="10 11" key="1">
    <citation type="submission" date="2018-11" db="EMBL/GenBank/DDBJ databases">
        <authorList>
            <person name="Kleinhagauer T."/>
            <person name="Glaeser S.P."/>
            <person name="Spergser J."/>
            <person name="Ruckert C."/>
            <person name="Kaempfer P."/>
            <person name="Busse H.-J."/>
        </authorList>
    </citation>
    <scope>NUCLEOTIDE SEQUENCE [LARGE SCALE GENOMIC DNA]</scope>
    <source>
        <strain evidence="10 11">200CH</strain>
    </source>
</reference>
<evidence type="ECO:0000256" key="3">
    <source>
        <dbReference type="ARBA" id="ARBA00022448"/>
    </source>
</evidence>
<evidence type="ECO:0000256" key="9">
    <source>
        <dbReference type="SAM" id="Phobius"/>
    </source>
</evidence>
<dbReference type="EMBL" id="CP033896">
    <property type="protein sequence ID" value="AZA12627.1"/>
    <property type="molecule type" value="Genomic_DNA"/>
</dbReference>
<feature type="transmembrane region" description="Helical" evidence="9">
    <location>
        <begin position="257"/>
        <end position="278"/>
    </location>
</feature>
<dbReference type="Pfam" id="PF01594">
    <property type="entry name" value="AI-2E_transport"/>
    <property type="match status" value="1"/>
</dbReference>
<evidence type="ECO:0000313" key="11">
    <source>
        <dbReference type="Proteomes" id="UP000269019"/>
    </source>
</evidence>
<evidence type="ECO:0000256" key="5">
    <source>
        <dbReference type="ARBA" id="ARBA00022692"/>
    </source>
</evidence>
<keyword evidence="3" id="KW-0813">Transport</keyword>
<keyword evidence="11" id="KW-1185">Reference proteome</keyword>
<evidence type="ECO:0000256" key="4">
    <source>
        <dbReference type="ARBA" id="ARBA00022475"/>
    </source>
</evidence>
<evidence type="ECO:0000256" key="6">
    <source>
        <dbReference type="ARBA" id="ARBA00022989"/>
    </source>
</evidence>
<evidence type="ECO:0000256" key="8">
    <source>
        <dbReference type="SAM" id="MobiDB-lite"/>
    </source>
</evidence>
<dbReference type="Proteomes" id="UP000269019">
    <property type="component" value="Chromosome"/>
</dbReference>
<dbReference type="OrthoDB" id="9784366at2"/>
<feature type="transmembrane region" description="Helical" evidence="9">
    <location>
        <begin position="310"/>
        <end position="335"/>
    </location>
</feature>